<evidence type="ECO:0000313" key="1">
    <source>
        <dbReference type="EMBL" id="BDZ37596.1"/>
    </source>
</evidence>
<gene>
    <name evidence="1" type="ORF">GCM10025863_02100</name>
</gene>
<organism evidence="1 2">
    <name type="scientific">Microbacterium suwonense</name>
    <dbReference type="NCBI Taxonomy" id="683047"/>
    <lineage>
        <taxon>Bacteria</taxon>
        <taxon>Bacillati</taxon>
        <taxon>Actinomycetota</taxon>
        <taxon>Actinomycetes</taxon>
        <taxon>Micrococcales</taxon>
        <taxon>Microbacteriaceae</taxon>
        <taxon>Microbacterium</taxon>
    </lineage>
</organism>
<accession>A0ABM8FQJ4</accession>
<dbReference type="EMBL" id="AP027728">
    <property type="protein sequence ID" value="BDZ37596.1"/>
    <property type="molecule type" value="Genomic_DNA"/>
</dbReference>
<evidence type="ECO:0000313" key="2">
    <source>
        <dbReference type="Proteomes" id="UP001321543"/>
    </source>
</evidence>
<protein>
    <submittedName>
        <fullName evidence="1">Uncharacterized protein</fullName>
    </submittedName>
</protein>
<reference evidence="2" key="1">
    <citation type="journal article" date="2019" name="Int. J. Syst. Evol. Microbiol.">
        <title>The Global Catalogue of Microorganisms (GCM) 10K type strain sequencing project: providing services to taxonomists for standard genome sequencing and annotation.</title>
        <authorList>
            <consortium name="The Broad Institute Genomics Platform"/>
            <consortium name="The Broad Institute Genome Sequencing Center for Infectious Disease"/>
            <person name="Wu L."/>
            <person name="Ma J."/>
        </authorList>
    </citation>
    <scope>NUCLEOTIDE SEQUENCE [LARGE SCALE GENOMIC DNA]</scope>
    <source>
        <strain evidence="2">NBRC 106310</strain>
    </source>
</reference>
<proteinExistence type="predicted"/>
<name>A0ABM8FQJ4_9MICO</name>
<dbReference type="Proteomes" id="UP001321543">
    <property type="component" value="Chromosome"/>
</dbReference>
<dbReference type="RefSeq" id="WP_286301419.1">
    <property type="nucleotide sequence ID" value="NZ_AP027728.1"/>
</dbReference>
<sequence length="187" mass="20385">MSQGLAHLCNMNSRSPGEVQFETPVNLPIASILVDERGAMHVTYDGHEFLPPTPDIEWSRARFGELLDALSAHRKRTVRVEVREYDGSVFTDIVHATRRERMAAEPPVPDATRRARHRPTHQLIEVRGSGFIPGEDVTVALSVSSAEGAADGTARAVIDLSQVADGNAEFLLIGRVSGVIVTERLPA</sequence>
<keyword evidence="2" id="KW-1185">Reference proteome</keyword>